<dbReference type="Pfam" id="PF22621">
    <property type="entry name" value="CurL-like_PKS_C"/>
    <property type="match status" value="1"/>
</dbReference>
<dbReference type="RefSeq" id="WP_004091842.1">
    <property type="nucleotide sequence ID" value="NZ_AFGF01000012.1"/>
</dbReference>
<dbReference type="eggNOG" id="COG3321">
    <property type="taxonomic scope" value="Bacteria"/>
</dbReference>
<dbReference type="EMBL" id="AFGF01000012">
    <property type="protein sequence ID" value="EGO65797.1"/>
    <property type="molecule type" value="Genomic_DNA"/>
</dbReference>
<dbReference type="OrthoDB" id="98563at2"/>
<dbReference type="STRING" id="1009370.ALO_00915"/>
<dbReference type="Proteomes" id="UP000003240">
    <property type="component" value="Unassembled WGS sequence"/>
</dbReference>
<dbReference type="Gene3D" id="3.30.70.3290">
    <property type="match status" value="1"/>
</dbReference>
<evidence type="ECO:0000313" key="2">
    <source>
        <dbReference type="Proteomes" id="UP000003240"/>
    </source>
</evidence>
<evidence type="ECO:0000313" key="1">
    <source>
        <dbReference type="EMBL" id="EGO65797.1"/>
    </source>
</evidence>
<accession>F7NDS6</accession>
<reference evidence="1 2" key="1">
    <citation type="journal article" date="2011" name="EMBO J.">
        <title>Structural diversity of bacterial flagellar motors.</title>
        <authorList>
            <person name="Chen S."/>
            <person name="Beeby M."/>
            <person name="Murphy G.E."/>
            <person name="Leadbetter J.R."/>
            <person name="Hendrixson D.R."/>
            <person name="Briegel A."/>
            <person name="Li Z."/>
            <person name="Shi J."/>
            <person name="Tocheva E.I."/>
            <person name="Muller A."/>
            <person name="Dobro M.J."/>
            <person name="Jensen G.J."/>
        </authorList>
    </citation>
    <scope>NUCLEOTIDE SEQUENCE [LARGE SCALE GENOMIC DNA]</scope>
    <source>
        <strain evidence="1 2">DSM 6540</strain>
    </source>
</reference>
<dbReference type="AlphaFoldDB" id="F7NDS6"/>
<protein>
    <submittedName>
        <fullName evidence="1">MtaE protein</fullName>
    </submittedName>
</protein>
<organism evidence="1 2">
    <name type="scientific">Acetonema longum DSM 6540</name>
    <dbReference type="NCBI Taxonomy" id="1009370"/>
    <lineage>
        <taxon>Bacteria</taxon>
        <taxon>Bacillati</taxon>
        <taxon>Bacillota</taxon>
        <taxon>Negativicutes</taxon>
        <taxon>Acetonemataceae</taxon>
        <taxon>Acetonema</taxon>
    </lineage>
</organism>
<comment type="caution">
    <text evidence="1">The sequence shown here is derived from an EMBL/GenBank/DDBJ whole genome shotgun (WGS) entry which is preliminary data.</text>
</comment>
<sequence length="106" mass="11879">MQELARSYRNYLSGSDANVALNDICRTAGVRRSHHDCRLALTGRSKKEMVERIDKFLAGELSPGLHVGQKKPAFRPGWFLFFPDRDRNGGPWDGNCSVRSLCSGKP</sequence>
<keyword evidence="2" id="KW-1185">Reference proteome</keyword>
<gene>
    <name evidence="1" type="ORF">ALO_00915</name>
</gene>
<proteinExistence type="predicted"/>
<name>F7NDS6_9FIRM</name>